<organism evidence="5 6">
    <name type="scientific">Austropuccinia psidii MF-1</name>
    <dbReference type="NCBI Taxonomy" id="1389203"/>
    <lineage>
        <taxon>Eukaryota</taxon>
        <taxon>Fungi</taxon>
        <taxon>Dikarya</taxon>
        <taxon>Basidiomycota</taxon>
        <taxon>Pucciniomycotina</taxon>
        <taxon>Pucciniomycetes</taxon>
        <taxon>Pucciniales</taxon>
        <taxon>Sphaerophragmiaceae</taxon>
        <taxon>Austropuccinia</taxon>
    </lineage>
</organism>
<evidence type="ECO:0000313" key="5">
    <source>
        <dbReference type="EMBL" id="MBW0502699.1"/>
    </source>
</evidence>
<dbReference type="PROSITE" id="PS51186">
    <property type="entry name" value="GNAT"/>
    <property type="match status" value="1"/>
</dbReference>
<dbReference type="OrthoDB" id="47374at2759"/>
<dbReference type="EMBL" id="AVOT02016967">
    <property type="protein sequence ID" value="MBW0502699.1"/>
    <property type="molecule type" value="Genomic_DNA"/>
</dbReference>
<gene>
    <name evidence="5" type="ORF">O181_042414</name>
</gene>
<evidence type="ECO:0000259" key="4">
    <source>
        <dbReference type="PROSITE" id="PS51186"/>
    </source>
</evidence>
<dbReference type="InterPro" id="IPR000182">
    <property type="entry name" value="GNAT_dom"/>
</dbReference>
<feature type="domain" description="N-acetyltransferase" evidence="4">
    <location>
        <begin position="24"/>
        <end position="195"/>
    </location>
</feature>
<evidence type="ECO:0000256" key="3">
    <source>
        <dbReference type="SAM" id="MobiDB-lite"/>
    </source>
</evidence>
<dbReference type="InterPro" id="IPR051556">
    <property type="entry name" value="N-term/lysine_N-AcTrnsfr"/>
</dbReference>
<dbReference type="PANTHER" id="PTHR42919:SF8">
    <property type="entry name" value="N-ALPHA-ACETYLTRANSFERASE 50"/>
    <property type="match status" value="1"/>
</dbReference>
<sequence>MSETTTTTHTGSGKVRVIVPPPRISVVDLTPNNVGTLRKLNSVLFPVNYSDKFYAQVLEDHLADFCKLIYYNDLPVGAVCCRIEPDPKVKNLSNEPNKESSPDAQPNETKLYIMTLGVLAPYRRQGLATRLLDQVTEAAHKSLQTSAVSSIPPTETSVPSVPESKKLAQKGKKPIASKVAETTPSKSNVKGQSFQPNKEQATQIPPISMAYVHVQFESSPAAPGYWLKNSRVFD</sequence>
<accession>A0A9Q3DG27</accession>
<name>A0A9Q3DG27_9BASI</name>
<dbReference type="Gene3D" id="3.40.630.30">
    <property type="match status" value="1"/>
</dbReference>
<keyword evidence="6" id="KW-1185">Reference proteome</keyword>
<dbReference type="SUPFAM" id="SSF55729">
    <property type="entry name" value="Acyl-CoA N-acyltransferases (Nat)"/>
    <property type="match status" value="1"/>
</dbReference>
<dbReference type="GO" id="GO:0007064">
    <property type="term" value="P:mitotic sister chromatid cohesion"/>
    <property type="evidence" value="ECO:0007669"/>
    <property type="project" value="TreeGrafter"/>
</dbReference>
<feature type="region of interest" description="Disordered" evidence="3">
    <location>
        <begin position="143"/>
        <end position="202"/>
    </location>
</feature>
<dbReference type="PANTHER" id="PTHR42919">
    <property type="entry name" value="N-ALPHA-ACETYLTRANSFERASE"/>
    <property type="match status" value="1"/>
</dbReference>
<evidence type="ECO:0000256" key="2">
    <source>
        <dbReference type="ARBA" id="ARBA00023315"/>
    </source>
</evidence>
<feature type="compositionally biased region" description="Polar residues" evidence="3">
    <location>
        <begin position="180"/>
        <end position="202"/>
    </location>
</feature>
<comment type="caution">
    <text evidence="5">The sequence shown here is derived from an EMBL/GenBank/DDBJ whole genome shotgun (WGS) entry which is preliminary data.</text>
</comment>
<reference evidence="5" key="1">
    <citation type="submission" date="2021-03" db="EMBL/GenBank/DDBJ databases">
        <title>Draft genome sequence of rust myrtle Austropuccinia psidii MF-1, a brazilian biotype.</title>
        <authorList>
            <person name="Quecine M.C."/>
            <person name="Pachon D.M.R."/>
            <person name="Bonatelli M.L."/>
            <person name="Correr F.H."/>
            <person name="Franceschini L.M."/>
            <person name="Leite T.F."/>
            <person name="Margarido G.R.A."/>
            <person name="Almeida C.A."/>
            <person name="Ferrarezi J.A."/>
            <person name="Labate C.A."/>
        </authorList>
    </citation>
    <scope>NUCLEOTIDE SEQUENCE</scope>
    <source>
        <strain evidence="5">MF-1</strain>
    </source>
</reference>
<dbReference type="Pfam" id="PF00583">
    <property type="entry name" value="Acetyltransf_1"/>
    <property type="match status" value="1"/>
</dbReference>
<evidence type="ECO:0000256" key="1">
    <source>
        <dbReference type="ARBA" id="ARBA00022679"/>
    </source>
</evidence>
<dbReference type="Proteomes" id="UP000765509">
    <property type="component" value="Unassembled WGS sequence"/>
</dbReference>
<proteinExistence type="predicted"/>
<protein>
    <recommendedName>
        <fullName evidence="4">N-acetyltransferase domain-containing protein</fullName>
    </recommendedName>
</protein>
<dbReference type="GO" id="GO:0016747">
    <property type="term" value="F:acyltransferase activity, transferring groups other than amino-acyl groups"/>
    <property type="evidence" value="ECO:0007669"/>
    <property type="project" value="InterPro"/>
</dbReference>
<evidence type="ECO:0000313" key="6">
    <source>
        <dbReference type="Proteomes" id="UP000765509"/>
    </source>
</evidence>
<feature type="region of interest" description="Disordered" evidence="3">
    <location>
        <begin position="88"/>
        <end position="107"/>
    </location>
</feature>
<keyword evidence="1" id="KW-0808">Transferase</keyword>
<dbReference type="CDD" id="cd04301">
    <property type="entry name" value="NAT_SF"/>
    <property type="match status" value="1"/>
</dbReference>
<dbReference type="InterPro" id="IPR016181">
    <property type="entry name" value="Acyl_CoA_acyltransferase"/>
</dbReference>
<dbReference type="GO" id="GO:0031415">
    <property type="term" value="C:NatA complex"/>
    <property type="evidence" value="ECO:0007669"/>
    <property type="project" value="TreeGrafter"/>
</dbReference>
<feature type="compositionally biased region" description="Polar residues" evidence="3">
    <location>
        <begin position="143"/>
        <end position="159"/>
    </location>
</feature>
<dbReference type="AlphaFoldDB" id="A0A9Q3DG27"/>
<keyword evidence="2" id="KW-0012">Acyltransferase</keyword>